<dbReference type="AlphaFoldDB" id="A0A1M6DIF3"/>
<evidence type="ECO:0000313" key="1">
    <source>
        <dbReference type="EMBL" id="SHI72950.1"/>
    </source>
</evidence>
<gene>
    <name evidence="1" type="ORF">SAMN04487911_10523</name>
</gene>
<proteinExistence type="predicted"/>
<protein>
    <submittedName>
        <fullName evidence="1">Uncharacterized protein</fullName>
    </submittedName>
</protein>
<accession>A0A1M6DIF3</accession>
<evidence type="ECO:0000313" key="2">
    <source>
        <dbReference type="Proteomes" id="UP000184231"/>
    </source>
</evidence>
<name>A0A1M6DIF3_9FLAO</name>
<dbReference type="Proteomes" id="UP000184231">
    <property type="component" value="Unassembled WGS sequence"/>
</dbReference>
<dbReference type="Pfam" id="PF19643">
    <property type="entry name" value="DUF6146"/>
    <property type="match status" value="1"/>
</dbReference>
<reference evidence="1 2" key="1">
    <citation type="submission" date="2016-11" db="EMBL/GenBank/DDBJ databases">
        <authorList>
            <person name="Jaros S."/>
            <person name="Januszkiewicz K."/>
            <person name="Wedrychowicz H."/>
        </authorList>
    </citation>
    <scope>NUCLEOTIDE SEQUENCE [LARGE SCALE GENOMIC DNA]</scope>
    <source>
        <strain evidence="1 2">CGMCC 1.8863</strain>
    </source>
</reference>
<sequence length="167" mass="19814">MPFVSQLAFFLYLLDMKTWIKASGIFVLTMIFSLASCNSTKQAITVTDEEKAAFSKTQGDTIAIADEKTSYQIIIIEPGFDFWLQSIAKPEGYYSQSFLENRNHLYVIEWNSRVLQPFRYDPNLYEMQIDYNPQIDYGYEVNYKLYNYFIYFQRKYNQRLGPFVPRI</sequence>
<organism evidence="1 2">
    <name type="scientific">Arenibacter nanhaiticus</name>
    <dbReference type="NCBI Taxonomy" id="558155"/>
    <lineage>
        <taxon>Bacteria</taxon>
        <taxon>Pseudomonadati</taxon>
        <taxon>Bacteroidota</taxon>
        <taxon>Flavobacteriia</taxon>
        <taxon>Flavobacteriales</taxon>
        <taxon>Flavobacteriaceae</taxon>
        <taxon>Arenibacter</taxon>
    </lineage>
</organism>
<dbReference type="InterPro" id="IPR046144">
    <property type="entry name" value="DUF6146"/>
</dbReference>
<dbReference type="EMBL" id="FQYX01000005">
    <property type="protein sequence ID" value="SHI72950.1"/>
    <property type="molecule type" value="Genomic_DNA"/>
</dbReference>
<keyword evidence="2" id="KW-1185">Reference proteome</keyword>
<dbReference type="STRING" id="558155.SAMN04487911_10523"/>